<dbReference type="CDD" id="cd18316">
    <property type="entry name" value="BTB_POZ_KCTD-like"/>
    <property type="match status" value="1"/>
</dbReference>
<proteinExistence type="predicted"/>
<protein>
    <recommendedName>
        <fullName evidence="1">BTB domain-containing protein</fullName>
    </recommendedName>
</protein>
<dbReference type="SMART" id="SM00225">
    <property type="entry name" value="BTB"/>
    <property type="match status" value="1"/>
</dbReference>
<feature type="domain" description="BTB" evidence="1">
    <location>
        <begin position="8"/>
        <end position="75"/>
    </location>
</feature>
<gene>
    <name evidence="2" type="ORF">CTEN210_03402</name>
</gene>
<dbReference type="PANTHER" id="PTHR14499:SF136">
    <property type="entry name" value="GH08630P"/>
    <property type="match status" value="1"/>
</dbReference>
<name>A0AAD3CJ99_9STRA</name>
<dbReference type="Pfam" id="PF02214">
    <property type="entry name" value="BTB_2"/>
    <property type="match status" value="1"/>
</dbReference>
<organism evidence="2 3">
    <name type="scientific">Chaetoceros tenuissimus</name>
    <dbReference type="NCBI Taxonomy" id="426638"/>
    <lineage>
        <taxon>Eukaryota</taxon>
        <taxon>Sar</taxon>
        <taxon>Stramenopiles</taxon>
        <taxon>Ochrophyta</taxon>
        <taxon>Bacillariophyta</taxon>
        <taxon>Coscinodiscophyceae</taxon>
        <taxon>Chaetocerotophycidae</taxon>
        <taxon>Chaetocerotales</taxon>
        <taxon>Chaetocerotaceae</taxon>
        <taxon>Chaetoceros</taxon>
    </lineage>
</organism>
<keyword evidence="3" id="KW-1185">Reference proteome</keyword>
<evidence type="ECO:0000313" key="2">
    <source>
        <dbReference type="EMBL" id="GFH46928.1"/>
    </source>
</evidence>
<evidence type="ECO:0000259" key="1">
    <source>
        <dbReference type="PROSITE" id="PS50097"/>
    </source>
</evidence>
<reference evidence="2 3" key="1">
    <citation type="journal article" date="2021" name="Sci. Rep.">
        <title>The genome of the diatom Chaetoceros tenuissimus carries an ancient integrated fragment of an extant virus.</title>
        <authorList>
            <person name="Hongo Y."/>
            <person name="Kimura K."/>
            <person name="Takaki Y."/>
            <person name="Yoshida Y."/>
            <person name="Baba S."/>
            <person name="Kobayashi G."/>
            <person name="Nagasaki K."/>
            <person name="Hano T."/>
            <person name="Tomaru Y."/>
        </authorList>
    </citation>
    <scope>NUCLEOTIDE SEQUENCE [LARGE SCALE GENOMIC DNA]</scope>
    <source>
        <strain evidence="2 3">NIES-3715</strain>
    </source>
</reference>
<dbReference type="EMBL" id="BLLK01000022">
    <property type="protein sequence ID" value="GFH46928.1"/>
    <property type="molecule type" value="Genomic_DNA"/>
</dbReference>
<dbReference type="PANTHER" id="PTHR14499">
    <property type="entry name" value="POTASSIUM CHANNEL TETRAMERIZATION DOMAIN-CONTAINING"/>
    <property type="match status" value="1"/>
</dbReference>
<dbReference type="Gene3D" id="3.30.710.10">
    <property type="entry name" value="Potassium Channel Kv1.1, Chain A"/>
    <property type="match status" value="1"/>
</dbReference>
<comment type="caution">
    <text evidence="2">The sequence shown here is derived from an EMBL/GenBank/DDBJ whole genome shotgun (WGS) entry which is preliminary data.</text>
</comment>
<dbReference type="AlphaFoldDB" id="A0AAD3CJ99"/>
<evidence type="ECO:0000313" key="3">
    <source>
        <dbReference type="Proteomes" id="UP001054902"/>
    </source>
</evidence>
<dbReference type="GO" id="GO:0051260">
    <property type="term" value="P:protein homooligomerization"/>
    <property type="evidence" value="ECO:0007669"/>
    <property type="project" value="InterPro"/>
</dbReference>
<dbReference type="Proteomes" id="UP001054902">
    <property type="component" value="Unassembled WGS sequence"/>
</dbReference>
<dbReference type="InterPro" id="IPR000210">
    <property type="entry name" value="BTB/POZ_dom"/>
</dbReference>
<dbReference type="PROSITE" id="PS50097">
    <property type="entry name" value="BTB"/>
    <property type="match status" value="1"/>
</dbReference>
<dbReference type="InterPro" id="IPR003131">
    <property type="entry name" value="T1-type_BTB"/>
</dbReference>
<sequence>MSTISKSTTVQLDVGGTLYKVSLSLIANFPDSMLASIVSNKWKEKYQEEIFIERNGHRFQYVLDYMRDGEATLPKGECAESLYKELEYFGIEFDSAKITSTDCLNIPESIDNYLAWIRKFDSLKHAQARSHVETLFTIDVISRALKHFPSATYSKYINIILQYGIGHSESTESKTIYEFLLKNKSKEVIDEIVTRVNENILDLNLRIRRTGQYDEHAFLLERAS</sequence>
<dbReference type="InterPro" id="IPR011333">
    <property type="entry name" value="SKP1/BTB/POZ_sf"/>
</dbReference>
<dbReference type="SUPFAM" id="SSF54695">
    <property type="entry name" value="POZ domain"/>
    <property type="match status" value="1"/>
</dbReference>
<accession>A0AAD3CJ99</accession>